<proteinExistence type="predicted"/>
<protein>
    <submittedName>
        <fullName evidence="1">Uncharacterized protein</fullName>
    </submittedName>
</protein>
<comment type="caution">
    <text evidence="1">The sequence shown here is derived from an EMBL/GenBank/DDBJ whole genome shotgun (WGS) entry which is preliminary data.</text>
</comment>
<gene>
    <name evidence="1" type="ORF">Vadar_005888</name>
</gene>
<dbReference type="Proteomes" id="UP000828048">
    <property type="component" value="Chromosome 5"/>
</dbReference>
<dbReference type="EMBL" id="CM037155">
    <property type="protein sequence ID" value="KAH7845776.1"/>
    <property type="molecule type" value="Genomic_DNA"/>
</dbReference>
<name>A0ACB7XX05_9ERIC</name>
<organism evidence="1 2">
    <name type="scientific">Vaccinium darrowii</name>
    <dbReference type="NCBI Taxonomy" id="229202"/>
    <lineage>
        <taxon>Eukaryota</taxon>
        <taxon>Viridiplantae</taxon>
        <taxon>Streptophyta</taxon>
        <taxon>Embryophyta</taxon>
        <taxon>Tracheophyta</taxon>
        <taxon>Spermatophyta</taxon>
        <taxon>Magnoliopsida</taxon>
        <taxon>eudicotyledons</taxon>
        <taxon>Gunneridae</taxon>
        <taxon>Pentapetalae</taxon>
        <taxon>asterids</taxon>
        <taxon>Ericales</taxon>
        <taxon>Ericaceae</taxon>
        <taxon>Vaccinioideae</taxon>
        <taxon>Vaccinieae</taxon>
        <taxon>Vaccinium</taxon>
    </lineage>
</organism>
<accession>A0ACB7XX05</accession>
<reference evidence="1 2" key="1">
    <citation type="journal article" date="2021" name="Hortic Res">
        <title>High-quality reference genome and annotation aids understanding of berry development for evergreen blueberry (Vaccinium darrowii).</title>
        <authorList>
            <person name="Yu J."/>
            <person name="Hulse-Kemp A.M."/>
            <person name="Babiker E."/>
            <person name="Staton M."/>
        </authorList>
    </citation>
    <scope>NUCLEOTIDE SEQUENCE [LARGE SCALE GENOMIC DNA]</scope>
    <source>
        <strain evidence="2">cv. NJ 8807/NJ 8810</strain>
        <tissue evidence="1">Young leaf</tissue>
    </source>
</reference>
<sequence length="273" mass="30810">MSVTSGELDCPLKLPDLPIAIFGLCDGLVCIGNSREVFIWNPSTRKYKGLQDVYSPHLCFVQRFGFGYDESIDDYKVVGFFVDDHTRGSESKVKVHAYTLRSNSWRRIGDCPHYLPPHALGTFVNGPFHWIHLSAIDESNDIIVSLDWEKETYGDGCFDLLLGVLNGCLCVLCNYLEVCFDVWVMKEYGIRDSWTKLFVIPYMSHPPSCPYSAALCILESGEILQDRVTHLVRYNPKDGTFSYPVIHNCSPCFRAHVYIESLVSPDSNADSGV</sequence>
<evidence type="ECO:0000313" key="2">
    <source>
        <dbReference type="Proteomes" id="UP000828048"/>
    </source>
</evidence>
<keyword evidence="2" id="KW-1185">Reference proteome</keyword>
<evidence type="ECO:0000313" key="1">
    <source>
        <dbReference type="EMBL" id="KAH7845776.1"/>
    </source>
</evidence>